<feature type="transmembrane region" description="Helical" evidence="1">
    <location>
        <begin position="69"/>
        <end position="89"/>
    </location>
</feature>
<evidence type="ECO:0000256" key="1">
    <source>
        <dbReference type="SAM" id="Phobius"/>
    </source>
</evidence>
<dbReference type="Proteomes" id="UP000263642">
    <property type="component" value="Unassembled WGS sequence"/>
</dbReference>
<evidence type="ECO:0000313" key="3">
    <source>
        <dbReference type="Proteomes" id="UP000263642"/>
    </source>
</evidence>
<proteinExistence type="predicted"/>
<reference evidence="2 3" key="1">
    <citation type="journal article" date="2018" name="Nat. Biotechnol.">
        <title>A standardized bacterial taxonomy based on genome phylogeny substantially revises the tree of life.</title>
        <authorList>
            <person name="Parks D.H."/>
            <person name="Chuvochina M."/>
            <person name="Waite D.W."/>
            <person name="Rinke C."/>
            <person name="Skarshewski A."/>
            <person name="Chaumeil P.A."/>
            <person name="Hugenholtz P."/>
        </authorList>
    </citation>
    <scope>NUCLEOTIDE SEQUENCE [LARGE SCALE GENOMIC DNA]</scope>
    <source>
        <strain evidence="2">UBA9375</strain>
    </source>
</reference>
<keyword evidence="1" id="KW-0812">Transmembrane</keyword>
<gene>
    <name evidence="2" type="ORF">DIT97_14235</name>
</gene>
<feature type="transmembrane region" description="Helical" evidence="1">
    <location>
        <begin position="95"/>
        <end position="119"/>
    </location>
</feature>
<dbReference type="AlphaFoldDB" id="A0A3D3R7R3"/>
<sequence>MSERSRKTGRRPSFKIVVPVILFCTYYPYSWLILSKGAWTSYRWTWIKMWPALPGILPRALWFHDLSDGLALAGMYLISCLLIALMIYLAGLRSWMLVTVAVLVFVLSAVNSMIAYAFYRP</sequence>
<name>A0A3D3R7R3_9PLAN</name>
<accession>A0A3D3R7R3</accession>
<comment type="caution">
    <text evidence="2">The sequence shown here is derived from an EMBL/GenBank/DDBJ whole genome shotgun (WGS) entry which is preliminary data.</text>
</comment>
<keyword evidence="1" id="KW-1133">Transmembrane helix</keyword>
<dbReference type="EMBL" id="DQAY01000080">
    <property type="protein sequence ID" value="HCO24138.1"/>
    <property type="molecule type" value="Genomic_DNA"/>
</dbReference>
<organism evidence="2 3">
    <name type="scientific">Gimesia maris</name>
    <dbReference type="NCBI Taxonomy" id="122"/>
    <lineage>
        <taxon>Bacteria</taxon>
        <taxon>Pseudomonadati</taxon>
        <taxon>Planctomycetota</taxon>
        <taxon>Planctomycetia</taxon>
        <taxon>Planctomycetales</taxon>
        <taxon>Planctomycetaceae</taxon>
        <taxon>Gimesia</taxon>
    </lineage>
</organism>
<feature type="transmembrane region" description="Helical" evidence="1">
    <location>
        <begin position="12"/>
        <end position="32"/>
    </location>
</feature>
<evidence type="ECO:0000313" key="2">
    <source>
        <dbReference type="EMBL" id="HCO24138.1"/>
    </source>
</evidence>
<protein>
    <submittedName>
        <fullName evidence="2">Uncharacterized protein</fullName>
    </submittedName>
</protein>
<keyword evidence="1" id="KW-0472">Membrane</keyword>